<gene>
    <name evidence="3" type="ORF">CTI12_AA072170</name>
</gene>
<reference evidence="3 4" key="1">
    <citation type="journal article" date="2018" name="Mol. Plant">
        <title>The genome of Artemisia annua provides insight into the evolution of Asteraceae family and artemisinin biosynthesis.</title>
        <authorList>
            <person name="Shen Q."/>
            <person name="Zhang L."/>
            <person name="Liao Z."/>
            <person name="Wang S."/>
            <person name="Yan T."/>
            <person name="Shi P."/>
            <person name="Liu M."/>
            <person name="Fu X."/>
            <person name="Pan Q."/>
            <person name="Wang Y."/>
            <person name="Lv Z."/>
            <person name="Lu X."/>
            <person name="Zhang F."/>
            <person name="Jiang W."/>
            <person name="Ma Y."/>
            <person name="Chen M."/>
            <person name="Hao X."/>
            <person name="Li L."/>
            <person name="Tang Y."/>
            <person name="Lv G."/>
            <person name="Zhou Y."/>
            <person name="Sun X."/>
            <person name="Brodelius P.E."/>
            <person name="Rose J.K.C."/>
            <person name="Tang K."/>
        </authorList>
    </citation>
    <scope>NUCLEOTIDE SEQUENCE [LARGE SCALE GENOMIC DNA]</scope>
    <source>
        <strain evidence="4">cv. Huhao1</strain>
        <tissue evidence="3">Leaf</tissue>
    </source>
</reference>
<evidence type="ECO:0000256" key="1">
    <source>
        <dbReference type="SAM" id="Phobius"/>
    </source>
</evidence>
<evidence type="ECO:0000313" key="4">
    <source>
        <dbReference type="Proteomes" id="UP000245207"/>
    </source>
</evidence>
<comment type="caution">
    <text evidence="3">The sequence shown here is derived from an EMBL/GenBank/DDBJ whole genome shotgun (WGS) entry which is preliminary data.</text>
</comment>
<evidence type="ECO:0000259" key="2">
    <source>
        <dbReference type="Pfam" id="PF24867"/>
    </source>
</evidence>
<sequence length="229" mass="25196">MSGGVAPTPLTTEKPILRLTHGLLSFHNINAVALTIILAFSGMIGAQDLAFVLLSFFYMFFIAKFAFPTLSKASVDPPIFADHGKILNIYVSIGAIIGLVLPVAYMLHGVLEGDKEGIKAAAPHVFLLASQVFMESVTFSGGFSLPVRVFVPVVYNSMRMSAILEWVKSEFMKVNEGEFGSEKRLLFGRVLAMVNMVFWGFNLFGFLLPVYLPKAFKKYYASSDESKDS</sequence>
<feature type="transmembrane region" description="Helical" evidence="1">
    <location>
        <begin position="49"/>
        <end position="67"/>
    </location>
</feature>
<dbReference type="Proteomes" id="UP000245207">
    <property type="component" value="Unassembled WGS sequence"/>
</dbReference>
<dbReference type="STRING" id="35608.A0A2U1Q5W6"/>
<feature type="domain" description="DUF7733" evidence="2">
    <location>
        <begin position="25"/>
        <end position="220"/>
    </location>
</feature>
<feature type="transmembrane region" description="Helical" evidence="1">
    <location>
        <begin position="190"/>
        <end position="212"/>
    </location>
</feature>
<dbReference type="OrthoDB" id="1906194at2759"/>
<evidence type="ECO:0000313" key="3">
    <source>
        <dbReference type="EMBL" id="PWA93411.1"/>
    </source>
</evidence>
<feature type="transmembrane region" description="Helical" evidence="1">
    <location>
        <begin position="23"/>
        <end position="43"/>
    </location>
</feature>
<dbReference type="PANTHER" id="PTHR33829:SF1">
    <property type="entry name" value="TRANSMEMBRANE PROTEIN"/>
    <property type="match status" value="1"/>
</dbReference>
<accession>A0A2U1Q5W6</accession>
<dbReference type="AlphaFoldDB" id="A0A2U1Q5W6"/>
<keyword evidence="1" id="KW-0472">Membrane</keyword>
<dbReference type="PANTHER" id="PTHR33829">
    <property type="entry name" value="OSJNBA0044M19.10 PROTEIN"/>
    <property type="match status" value="1"/>
</dbReference>
<feature type="transmembrane region" description="Helical" evidence="1">
    <location>
        <begin position="87"/>
        <end position="107"/>
    </location>
</feature>
<dbReference type="EMBL" id="PKPP01000387">
    <property type="protein sequence ID" value="PWA93411.1"/>
    <property type="molecule type" value="Genomic_DNA"/>
</dbReference>
<keyword evidence="4" id="KW-1185">Reference proteome</keyword>
<dbReference type="InterPro" id="IPR056635">
    <property type="entry name" value="DUF7733"/>
</dbReference>
<keyword evidence="1" id="KW-1133">Transmembrane helix</keyword>
<organism evidence="3 4">
    <name type="scientific">Artemisia annua</name>
    <name type="common">Sweet wormwood</name>
    <dbReference type="NCBI Taxonomy" id="35608"/>
    <lineage>
        <taxon>Eukaryota</taxon>
        <taxon>Viridiplantae</taxon>
        <taxon>Streptophyta</taxon>
        <taxon>Embryophyta</taxon>
        <taxon>Tracheophyta</taxon>
        <taxon>Spermatophyta</taxon>
        <taxon>Magnoliopsida</taxon>
        <taxon>eudicotyledons</taxon>
        <taxon>Gunneridae</taxon>
        <taxon>Pentapetalae</taxon>
        <taxon>asterids</taxon>
        <taxon>campanulids</taxon>
        <taxon>Asterales</taxon>
        <taxon>Asteraceae</taxon>
        <taxon>Asteroideae</taxon>
        <taxon>Anthemideae</taxon>
        <taxon>Artemisiinae</taxon>
        <taxon>Artemisia</taxon>
    </lineage>
</organism>
<protein>
    <recommendedName>
        <fullName evidence="2">DUF7733 domain-containing protein</fullName>
    </recommendedName>
</protein>
<proteinExistence type="predicted"/>
<dbReference type="Pfam" id="PF24867">
    <property type="entry name" value="DUF7733"/>
    <property type="match status" value="1"/>
</dbReference>
<keyword evidence="1" id="KW-0812">Transmembrane</keyword>
<name>A0A2U1Q5W6_ARTAN</name>